<comment type="caution">
    <text evidence="2">The sequence shown here is derived from an EMBL/GenBank/DDBJ whole genome shotgun (WGS) entry which is preliminary data.</text>
</comment>
<proteinExistence type="predicted"/>
<dbReference type="Gene3D" id="1.10.3290.10">
    <property type="entry name" value="Fido-like domain"/>
    <property type="match status" value="1"/>
</dbReference>
<evidence type="ECO:0000256" key="1">
    <source>
        <dbReference type="SAM" id="MobiDB-lite"/>
    </source>
</evidence>
<dbReference type="HOGENOM" id="CLU_1821615_0_0_5"/>
<dbReference type="Gene3D" id="2.40.50.140">
    <property type="entry name" value="Nucleic acid-binding proteins"/>
    <property type="match status" value="1"/>
</dbReference>
<feature type="region of interest" description="Disordered" evidence="1">
    <location>
        <begin position="70"/>
        <end position="100"/>
    </location>
</feature>
<dbReference type="RefSeq" id="WP_010705610.1">
    <property type="nucleotide sequence ID" value="NZ_KB915634.1"/>
</dbReference>
<evidence type="ECO:0000313" key="2">
    <source>
        <dbReference type="EMBL" id="ENN94557.1"/>
    </source>
</evidence>
<sequence length="141" mass="16351">MMRGLNEKKYHFTMIEQKKPYNHNSYKGYRHELMMDIHKTNIIGNQKHLPPEQQTILTMGAPSSLTALQPKNLQNTFPPKEKTVPLEKQPPSLENQEKNISPRNFFYPNSITLKNKYGITDYGKLQVQCAHDSAKAIINLR</sequence>
<dbReference type="EMBL" id="AGWD01000016">
    <property type="protein sequence ID" value="ENN94557.1"/>
    <property type="molecule type" value="Genomic_DNA"/>
</dbReference>
<dbReference type="InterPro" id="IPR036597">
    <property type="entry name" value="Fido-like_dom_sf"/>
</dbReference>
<dbReference type="AlphaFoldDB" id="N6VU37"/>
<dbReference type="Proteomes" id="UP000014011">
    <property type="component" value="Unassembled WGS sequence"/>
</dbReference>
<evidence type="ECO:0000313" key="3">
    <source>
        <dbReference type="Proteomes" id="UP000014011"/>
    </source>
</evidence>
<reference evidence="2 3" key="1">
    <citation type="journal article" date="2013" name="PLoS Genet.">
        <title>A gene transfer agent and a dynamic repertoire of secretion systems hold the keys to the explosive radiation of the emerging pathogen Bartonella.</title>
        <authorList>
            <person name="Guy L."/>
            <person name="Nystedt B."/>
            <person name="Toft C."/>
            <person name="Zaremba-Niedzwiedzka K."/>
            <person name="Berglund E.C."/>
            <person name="Granberg F."/>
            <person name="Naslund K."/>
            <person name="Eriksson A.S."/>
            <person name="Andersson S.G."/>
        </authorList>
    </citation>
    <scope>NUCLEOTIDE SEQUENCE [LARGE SCALE GENOMIC DNA]</scope>
    <source>
        <strain evidence="2">Tweed</strain>
    </source>
</reference>
<dbReference type="PATRIC" id="fig|1094502.3.peg.1602"/>
<organism evidence="2 3">
    <name type="scientific">Bartonella vinsonii subsp. berkhoffii str. Tweed</name>
    <dbReference type="NCBI Taxonomy" id="1094502"/>
    <lineage>
        <taxon>Bacteria</taxon>
        <taxon>Pseudomonadati</taxon>
        <taxon>Pseudomonadota</taxon>
        <taxon>Alphaproteobacteria</taxon>
        <taxon>Hyphomicrobiales</taxon>
        <taxon>Bartonellaceae</taxon>
        <taxon>Bartonella</taxon>
    </lineage>
</organism>
<name>N6VU37_BARVB</name>
<protein>
    <submittedName>
        <fullName evidence="2">Uncharacterized protein</fullName>
    </submittedName>
</protein>
<dbReference type="InterPro" id="IPR012340">
    <property type="entry name" value="NA-bd_OB-fold"/>
</dbReference>
<accession>N6VU37</accession>
<gene>
    <name evidence="2" type="ORF">BVtw_13340</name>
</gene>